<evidence type="ECO:0000256" key="2">
    <source>
        <dbReference type="ARBA" id="ARBA00007524"/>
    </source>
</evidence>
<evidence type="ECO:0000256" key="4">
    <source>
        <dbReference type="ARBA" id="ARBA00022989"/>
    </source>
</evidence>
<evidence type="ECO:0000313" key="8">
    <source>
        <dbReference type="Proteomes" id="UP000199344"/>
    </source>
</evidence>
<feature type="transmembrane region" description="Helical" evidence="6">
    <location>
        <begin position="123"/>
        <end position="142"/>
    </location>
</feature>
<evidence type="ECO:0000256" key="3">
    <source>
        <dbReference type="ARBA" id="ARBA00022692"/>
    </source>
</evidence>
<keyword evidence="5 6" id="KW-0472">Membrane</keyword>
<reference evidence="7 8" key="1">
    <citation type="submission" date="2016-10" db="EMBL/GenBank/DDBJ databases">
        <authorList>
            <person name="de Groot N.N."/>
        </authorList>
    </citation>
    <scope>NUCLEOTIDE SEQUENCE [LARGE SCALE GENOMIC DNA]</scope>
    <source>
        <strain evidence="7 8">DSM 22220</strain>
    </source>
</reference>
<dbReference type="OrthoDB" id="9795496at2"/>
<dbReference type="Proteomes" id="UP000199344">
    <property type="component" value="Unassembled WGS sequence"/>
</dbReference>
<dbReference type="PANTHER" id="PTHR10057">
    <property type="entry name" value="PERIPHERAL-TYPE BENZODIAZEPINE RECEPTOR"/>
    <property type="match status" value="1"/>
</dbReference>
<dbReference type="InterPro" id="IPR038330">
    <property type="entry name" value="TspO/MBR-related_sf"/>
</dbReference>
<keyword evidence="8" id="KW-1185">Reference proteome</keyword>
<dbReference type="GO" id="GO:0033013">
    <property type="term" value="P:tetrapyrrole metabolic process"/>
    <property type="evidence" value="ECO:0007669"/>
    <property type="project" value="UniProtKB-ARBA"/>
</dbReference>
<evidence type="ECO:0000313" key="7">
    <source>
        <dbReference type="EMBL" id="SDD43636.1"/>
    </source>
</evidence>
<feature type="transmembrane region" description="Helical" evidence="6">
    <location>
        <begin position="43"/>
        <end position="64"/>
    </location>
</feature>
<protein>
    <submittedName>
        <fullName evidence="7">Tryptophan-rich sensory protein</fullName>
    </submittedName>
</protein>
<comment type="subcellular location">
    <subcellularLocation>
        <location evidence="1">Membrane</location>
        <topology evidence="1">Multi-pass membrane protein</topology>
    </subcellularLocation>
</comment>
<dbReference type="InterPro" id="IPR004307">
    <property type="entry name" value="TspO_MBR"/>
</dbReference>
<comment type="similarity">
    <text evidence="2">Belongs to the TspO/BZRP family.</text>
</comment>
<dbReference type="Gene3D" id="1.20.1260.100">
    <property type="entry name" value="TspO/MBR protein"/>
    <property type="match status" value="1"/>
</dbReference>
<organism evidence="7 8">
    <name type="scientific">Paracoccus isoporae</name>
    <dbReference type="NCBI Taxonomy" id="591205"/>
    <lineage>
        <taxon>Bacteria</taxon>
        <taxon>Pseudomonadati</taxon>
        <taxon>Pseudomonadota</taxon>
        <taxon>Alphaproteobacteria</taxon>
        <taxon>Rhodobacterales</taxon>
        <taxon>Paracoccaceae</taxon>
        <taxon>Paracoccus</taxon>
    </lineage>
</organism>
<dbReference type="PIRSF" id="PIRSF005859">
    <property type="entry name" value="PBR"/>
    <property type="match status" value="1"/>
</dbReference>
<keyword evidence="3 6" id="KW-0812">Transmembrane</keyword>
<dbReference type="STRING" id="591205.SAMN05421538_101608"/>
<feature type="transmembrane region" description="Helical" evidence="6">
    <location>
        <begin position="6"/>
        <end position="23"/>
    </location>
</feature>
<dbReference type="CDD" id="cd15904">
    <property type="entry name" value="TSPO_MBR"/>
    <property type="match status" value="1"/>
</dbReference>
<feature type="transmembrane region" description="Helical" evidence="6">
    <location>
        <begin position="97"/>
        <end position="117"/>
    </location>
</feature>
<evidence type="ECO:0000256" key="1">
    <source>
        <dbReference type="ARBA" id="ARBA00004141"/>
    </source>
</evidence>
<proteinExistence type="inferred from homology"/>
<evidence type="ECO:0000256" key="6">
    <source>
        <dbReference type="SAM" id="Phobius"/>
    </source>
</evidence>
<dbReference type="AlphaFoldDB" id="A0A1G6USE4"/>
<feature type="transmembrane region" description="Helical" evidence="6">
    <location>
        <begin position="70"/>
        <end position="90"/>
    </location>
</feature>
<dbReference type="NCBIfam" id="NF047825">
    <property type="entry name" value="T-richsensTspOAlph"/>
    <property type="match status" value="1"/>
</dbReference>
<gene>
    <name evidence="7" type="ORF">SAMN05421538_101608</name>
</gene>
<dbReference type="FunFam" id="1.20.1260.100:FF:000001">
    <property type="entry name" value="translocator protein 2"/>
    <property type="match status" value="1"/>
</dbReference>
<sequence>MAAYYFLMFLAASGAAAVTGSVFRPGRWYLTLQKPGWTPPRKAFPIIWTALYVLSAIAATRIALSPDPAPGLALWTVQITLNTLWTPVFFGAQRMGMGMIVIALLWVVLAATVVMFLMTDLMAGLLMIPYFTWVGLAAALNWRIWRDNGESA</sequence>
<dbReference type="RefSeq" id="WP_090520684.1">
    <property type="nucleotide sequence ID" value="NZ_FNAH01000001.1"/>
</dbReference>
<accession>A0A1G6USE4</accession>
<keyword evidence="4 6" id="KW-1133">Transmembrane helix</keyword>
<dbReference type="Pfam" id="PF03073">
    <property type="entry name" value="TspO_MBR"/>
    <property type="match status" value="1"/>
</dbReference>
<dbReference type="GO" id="GO:0016020">
    <property type="term" value="C:membrane"/>
    <property type="evidence" value="ECO:0007669"/>
    <property type="project" value="UniProtKB-SubCell"/>
</dbReference>
<evidence type="ECO:0000256" key="5">
    <source>
        <dbReference type="ARBA" id="ARBA00023136"/>
    </source>
</evidence>
<name>A0A1G6USE4_9RHOB</name>
<dbReference type="EMBL" id="FNAH01000001">
    <property type="protein sequence ID" value="SDD43636.1"/>
    <property type="molecule type" value="Genomic_DNA"/>
</dbReference>
<dbReference type="PANTHER" id="PTHR10057:SF0">
    <property type="entry name" value="TRANSLOCATOR PROTEIN"/>
    <property type="match status" value="1"/>
</dbReference>